<dbReference type="AlphaFoldDB" id="A0A1I6BNY4"/>
<dbReference type="RefSeq" id="WP_092678877.1">
    <property type="nucleotide sequence ID" value="NZ_FOXS01000010.1"/>
</dbReference>
<name>A0A1I6BNY4_HYMAR</name>
<dbReference type="STRING" id="1227077.SAMN04515668_4847"/>
<dbReference type="PROSITE" id="PS51257">
    <property type="entry name" value="PROKAR_LIPOPROTEIN"/>
    <property type="match status" value="1"/>
</dbReference>
<proteinExistence type="predicted"/>
<gene>
    <name evidence="2" type="ORF">SAMN04515668_4847</name>
</gene>
<evidence type="ECO:0008006" key="4">
    <source>
        <dbReference type="Google" id="ProtNLM"/>
    </source>
</evidence>
<keyword evidence="3" id="KW-1185">Reference proteome</keyword>
<organism evidence="2 3">
    <name type="scientific">Hymenobacter arizonensis</name>
    <name type="common">Siccationidurans arizonensis</name>
    <dbReference type="NCBI Taxonomy" id="1227077"/>
    <lineage>
        <taxon>Bacteria</taxon>
        <taxon>Pseudomonadati</taxon>
        <taxon>Bacteroidota</taxon>
        <taxon>Cytophagia</taxon>
        <taxon>Cytophagales</taxon>
        <taxon>Hymenobacteraceae</taxon>
        <taxon>Hymenobacter</taxon>
    </lineage>
</organism>
<sequence>MRFSHTLLAASFGLLLVACQSDHPAQNTGSMVPAAPTKEDSSGTREVPVAGKATDANGRASVPPTQRWRINDTLELECSRPIATFVTEEQATPQTVWNHLALRGRRGWYKLLADNMYWTLYHASVTPDGKLFQLPTVGAEDQLGRGRHRANKPLKLTEEELFYNTYDVPHRTWTEYLDEELNALPAREIDAEYLGGELNDKTYHPLPHWLTQEHTRLQRTRRLPPAEQVAAYLELSQDTARHTGRLVPPYRPLLANLLRAYQPYTTSPDTTRLLQEAVRSLTVSTSSKSK</sequence>
<protein>
    <recommendedName>
        <fullName evidence="4">Lipoprotein</fullName>
    </recommendedName>
</protein>
<dbReference type="Proteomes" id="UP000199029">
    <property type="component" value="Unassembled WGS sequence"/>
</dbReference>
<feature type="region of interest" description="Disordered" evidence="1">
    <location>
        <begin position="25"/>
        <end position="48"/>
    </location>
</feature>
<evidence type="ECO:0000313" key="2">
    <source>
        <dbReference type="EMBL" id="SFQ82621.1"/>
    </source>
</evidence>
<dbReference type="OrthoDB" id="9885331at2"/>
<dbReference type="EMBL" id="FOXS01000010">
    <property type="protein sequence ID" value="SFQ82621.1"/>
    <property type="molecule type" value="Genomic_DNA"/>
</dbReference>
<reference evidence="3" key="1">
    <citation type="submission" date="2016-10" db="EMBL/GenBank/DDBJ databases">
        <authorList>
            <person name="Varghese N."/>
            <person name="Submissions S."/>
        </authorList>
    </citation>
    <scope>NUCLEOTIDE SEQUENCE [LARGE SCALE GENOMIC DNA]</scope>
    <source>
        <strain evidence="3">OR362-8,ATCC BAA-1266,JCM 13504</strain>
    </source>
</reference>
<evidence type="ECO:0000313" key="3">
    <source>
        <dbReference type="Proteomes" id="UP000199029"/>
    </source>
</evidence>
<accession>A0A1I6BNY4</accession>
<evidence type="ECO:0000256" key="1">
    <source>
        <dbReference type="SAM" id="MobiDB-lite"/>
    </source>
</evidence>